<protein>
    <submittedName>
        <fullName evidence="1">Uncharacterized protein</fullName>
    </submittedName>
</protein>
<keyword evidence="2" id="KW-1185">Reference proteome</keyword>
<dbReference type="EMBL" id="QKYT01000556">
    <property type="protein sequence ID" value="RIA83603.1"/>
    <property type="molecule type" value="Genomic_DNA"/>
</dbReference>
<gene>
    <name evidence="1" type="ORF">C1645_833539</name>
</gene>
<reference evidence="1 2" key="1">
    <citation type="submission" date="2018-06" db="EMBL/GenBank/DDBJ databases">
        <title>Comparative genomics reveals the genomic features of Rhizophagus irregularis, R. cerebriforme, R. diaphanum and Gigaspora rosea, and their symbiotic lifestyle signature.</title>
        <authorList>
            <person name="Morin E."/>
            <person name="San Clemente H."/>
            <person name="Chen E.C.H."/>
            <person name="De La Providencia I."/>
            <person name="Hainaut M."/>
            <person name="Kuo A."/>
            <person name="Kohler A."/>
            <person name="Murat C."/>
            <person name="Tang N."/>
            <person name="Roy S."/>
            <person name="Loubradou J."/>
            <person name="Henrissat B."/>
            <person name="Grigoriev I.V."/>
            <person name="Corradi N."/>
            <person name="Roux C."/>
            <person name="Martin F.M."/>
        </authorList>
    </citation>
    <scope>NUCLEOTIDE SEQUENCE [LARGE SCALE GENOMIC DNA]</scope>
    <source>
        <strain evidence="1 2">DAOM 227022</strain>
    </source>
</reference>
<dbReference type="AlphaFoldDB" id="A0A397SBC0"/>
<proteinExistence type="predicted"/>
<dbReference type="Proteomes" id="UP000265703">
    <property type="component" value="Unassembled WGS sequence"/>
</dbReference>
<evidence type="ECO:0000313" key="2">
    <source>
        <dbReference type="Proteomes" id="UP000265703"/>
    </source>
</evidence>
<sequence length="96" mass="10415">MLKIDEPVAPATIPSCMTAWHYCINNVTPAGALNPIMGAQINVNPPLIPGQLVINIQLTCLYHGVPANFVIPSPPLPNHIPIDLYYVQYAVLNCIV</sequence>
<organism evidence="1 2">
    <name type="scientific">Glomus cerebriforme</name>
    <dbReference type="NCBI Taxonomy" id="658196"/>
    <lineage>
        <taxon>Eukaryota</taxon>
        <taxon>Fungi</taxon>
        <taxon>Fungi incertae sedis</taxon>
        <taxon>Mucoromycota</taxon>
        <taxon>Glomeromycotina</taxon>
        <taxon>Glomeromycetes</taxon>
        <taxon>Glomerales</taxon>
        <taxon>Glomeraceae</taxon>
        <taxon>Glomus</taxon>
    </lineage>
</organism>
<accession>A0A397SBC0</accession>
<comment type="caution">
    <text evidence="1">The sequence shown here is derived from an EMBL/GenBank/DDBJ whole genome shotgun (WGS) entry which is preliminary data.</text>
</comment>
<name>A0A397SBC0_9GLOM</name>
<evidence type="ECO:0000313" key="1">
    <source>
        <dbReference type="EMBL" id="RIA83603.1"/>
    </source>
</evidence>